<dbReference type="AlphaFoldDB" id="A0A0B1S601"/>
<sequence length="156" mass="17524">MILSMRCSMDNEEFAKLMLSAARRLKLAGSIRSFVDRLAFNGVELRCAHLVSKSTKLQFAHFLRLLNKEMKKNATGECGNTVSLRLSAWHANLRNAYDVMVLNSLHHIVLEPFTVPLLPDAAFAHSPLFPVDIPNDKITSIVSYILYGKSTTRQCC</sequence>
<dbReference type="InterPro" id="IPR017853">
    <property type="entry name" value="GH"/>
</dbReference>
<organism evidence="1 2">
    <name type="scientific">Oesophagostomum dentatum</name>
    <name type="common">Nodular worm</name>
    <dbReference type="NCBI Taxonomy" id="61180"/>
    <lineage>
        <taxon>Eukaryota</taxon>
        <taxon>Metazoa</taxon>
        <taxon>Ecdysozoa</taxon>
        <taxon>Nematoda</taxon>
        <taxon>Chromadorea</taxon>
        <taxon>Rhabditida</taxon>
        <taxon>Rhabditina</taxon>
        <taxon>Rhabditomorpha</taxon>
        <taxon>Strongyloidea</taxon>
        <taxon>Strongylidae</taxon>
        <taxon>Oesophagostomum</taxon>
    </lineage>
</organism>
<gene>
    <name evidence="1" type="ORF">OESDEN_21444</name>
</gene>
<protein>
    <submittedName>
        <fullName evidence="1">Uncharacterized protein</fullName>
    </submittedName>
</protein>
<name>A0A0B1S601_OESDE</name>
<keyword evidence="2" id="KW-1185">Reference proteome</keyword>
<accession>A0A0B1S601</accession>
<dbReference type="Proteomes" id="UP000053660">
    <property type="component" value="Unassembled WGS sequence"/>
</dbReference>
<proteinExistence type="predicted"/>
<dbReference type="Gene3D" id="3.20.20.80">
    <property type="entry name" value="Glycosidases"/>
    <property type="match status" value="1"/>
</dbReference>
<reference evidence="1 2" key="1">
    <citation type="submission" date="2014-03" db="EMBL/GenBank/DDBJ databases">
        <title>Draft genome of the hookworm Oesophagostomum dentatum.</title>
        <authorList>
            <person name="Mitreva M."/>
        </authorList>
    </citation>
    <scope>NUCLEOTIDE SEQUENCE [LARGE SCALE GENOMIC DNA]</scope>
    <source>
        <strain evidence="1 2">OD-Hann</strain>
    </source>
</reference>
<dbReference type="OrthoDB" id="73875at2759"/>
<dbReference type="SUPFAM" id="SSF51445">
    <property type="entry name" value="(Trans)glycosidases"/>
    <property type="match status" value="1"/>
</dbReference>
<dbReference type="EMBL" id="KN607984">
    <property type="protein sequence ID" value="KHJ78927.1"/>
    <property type="molecule type" value="Genomic_DNA"/>
</dbReference>
<evidence type="ECO:0000313" key="2">
    <source>
        <dbReference type="Proteomes" id="UP000053660"/>
    </source>
</evidence>
<evidence type="ECO:0000313" key="1">
    <source>
        <dbReference type="EMBL" id="KHJ78927.1"/>
    </source>
</evidence>